<evidence type="ECO:0000313" key="2">
    <source>
        <dbReference type="Proteomes" id="UP000017148"/>
    </source>
</evidence>
<dbReference type="Gene3D" id="2.40.160.60">
    <property type="entry name" value="Outer membrane protein transport protein (OMPP1/FadL/TodX)"/>
    <property type="match status" value="1"/>
</dbReference>
<sequence length="432" mass="47826">MKIAISILIMVLVLWADDPLLYRWGVGARAQALGGAYTAIAADHSAFWYNPAGLAYIPFSELQGSLRGGRREKTTRFDGADFSDHMTPIGLGSISYVRSFPVLQGGLAYSISLSSPETMGDVYDVQGYDRYGGFPDTSVYLDGAGNVQVLERGDSVYFSSLDFLSTGDLYYLTTAVGAQISHGVGVGLSLSLVMGEEEQSFKNVFNMVGHPYNFENSLQENERSFFGYDARVGMMVSPDPRYSVGMTVVLPQVITMEQTHRFYNSVSGSYVRDALFFDTAKLYRPLRIKGGAALFLPSLTLSVQAEASAPLSSVRSGEPGSYWKGLGAFGAEYRLSKAHAVRLGYTYREADMHNYRLSWDDGFERTDVYGNTGELHILSAGMGVDFSSQAGLDFSVRYGFPREYSVEYSSWDNNMYEEESFVQGELGFRYRF</sequence>
<name>U7DCA6_9BACT</name>
<gene>
    <name evidence="1" type="ORF">CALK_0378</name>
</gene>
<accession>U7DCA6</accession>
<organism evidence="1 2">
    <name type="scientific">Chitinivibrio alkaliphilus ACht1</name>
    <dbReference type="NCBI Taxonomy" id="1313304"/>
    <lineage>
        <taxon>Bacteria</taxon>
        <taxon>Pseudomonadati</taxon>
        <taxon>Fibrobacterota</taxon>
        <taxon>Chitinivibrionia</taxon>
        <taxon>Chitinivibrionales</taxon>
        <taxon>Chitinivibrionaceae</taxon>
        <taxon>Chitinivibrio</taxon>
    </lineage>
</organism>
<dbReference type="STRING" id="1313304.CALK_0378"/>
<reference evidence="1 2" key="1">
    <citation type="journal article" date="2013" name="Environ. Microbiol.">
        <title>Genome analysis of Chitinivibrio alkaliphilus gen. nov., sp. nov., a novel extremely haloalkaliphilic anaerobic chitinolytic bacterium from the candidate phylum Termite Group 3.</title>
        <authorList>
            <person name="Sorokin D.Y."/>
            <person name="Gumerov V.M."/>
            <person name="Rakitin A.L."/>
            <person name="Beletsky A.V."/>
            <person name="Damste J.S."/>
            <person name="Muyzer G."/>
            <person name="Mardanov A.V."/>
            <person name="Ravin N.V."/>
        </authorList>
    </citation>
    <scope>NUCLEOTIDE SEQUENCE [LARGE SCALE GENOMIC DNA]</scope>
    <source>
        <strain evidence="1 2">ACht1</strain>
    </source>
</reference>
<dbReference type="eggNOG" id="COG2067">
    <property type="taxonomic scope" value="Bacteria"/>
</dbReference>
<dbReference type="Proteomes" id="UP000017148">
    <property type="component" value="Unassembled WGS sequence"/>
</dbReference>
<proteinExistence type="predicted"/>
<dbReference type="EMBL" id="ASJR01000002">
    <property type="protein sequence ID" value="ERP39208.1"/>
    <property type="molecule type" value="Genomic_DNA"/>
</dbReference>
<evidence type="ECO:0008006" key="3">
    <source>
        <dbReference type="Google" id="ProtNLM"/>
    </source>
</evidence>
<protein>
    <recommendedName>
        <fullName evidence="3">Long-chain fatty acid transport protein</fullName>
    </recommendedName>
</protein>
<evidence type="ECO:0000313" key="1">
    <source>
        <dbReference type="EMBL" id="ERP39208.1"/>
    </source>
</evidence>
<dbReference type="OrthoDB" id="9765571at2"/>
<dbReference type="SUPFAM" id="SSF56935">
    <property type="entry name" value="Porins"/>
    <property type="match status" value="1"/>
</dbReference>
<keyword evidence="2" id="KW-1185">Reference proteome</keyword>
<comment type="caution">
    <text evidence="1">The sequence shown here is derived from an EMBL/GenBank/DDBJ whole genome shotgun (WGS) entry which is preliminary data.</text>
</comment>
<dbReference type="RefSeq" id="WP_022635921.1">
    <property type="nucleotide sequence ID" value="NZ_ASJR01000002.1"/>
</dbReference>
<dbReference type="AlphaFoldDB" id="U7DCA6"/>